<organism evidence="1 2">
    <name type="scientific">Kitasatospora acidiphila</name>
    <dbReference type="NCBI Taxonomy" id="2567942"/>
    <lineage>
        <taxon>Bacteria</taxon>
        <taxon>Bacillati</taxon>
        <taxon>Actinomycetota</taxon>
        <taxon>Actinomycetes</taxon>
        <taxon>Kitasatosporales</taxon>
        <taxon>Streptomycetaceae</taxon>
        <taxon>Kitasatospora</taxon>
    </lineage>
</organism>
<dbReference type="Proteomes" id="UP000319103">
    <property type="component" value="Unassembled WGS sequence"/>
</dbReference>
<evidence type="ECO:0000313" key="2">
    <source>
        <dbReference type="Proteomes" id="UP000319103"/>
    </source>
</evidence>
<dbReference type="RefSeq" id="WP_141632879.1">
    <property type="nucleotide sequence ID" value="NZ_VIGB01000003.1"/>
</dbReference>
<accession>A0A540VZK0</accession>
<dbReference type="AlphaFoldDB" id="A0A540VZK0"/>
<dbReference type="Pfam" id="PF12900">
    <property type="entry name" value="Pyridox_ox_2"/>
    <property type="match status" value="1"/>
</dbReference>
<dbReference type="InterPro" id="IPR012349">
    <property type="entry name" value="Split_barrel_FMN-bd"/>
</dbReference>
<protein>
    <submittedName>
        <fullName evidence="1">Pyridoxamine 5'-phosphate oxidase family protein</fullName>
    </submittedName>
</protein>
<gene>
    <name evidence="1" type="ORF">E6W39_07700</name>
</gene>
<sequence>MDRVDRIEDLGEAECLRLLSTVPIGRVVYTEHALLRVVPVEFQVEADGRLLLALVPDGAAARALHGAVTVFQADRLDEASRTGWSVVVHGRAEVVRDPVVHARLLRTGLRPWASTAEPLFVRLTTDLVSGRRLHGRALSATASGPGNN</sequence>
<reference evidence="1 2" key="1">
    <citation type="submission" date="2019-06" db="EMBL/GenBank/DDBJ databases">
        <title>Description of Kitasatospora acidophila sp. nov. isolated from pine grove soil, and reclassification of Streptomyces novaecaesareae to Kitasatospora novaeceasareae comb. nov.</title>
        <authorList>
            <person name="Kim M.J."/>
        </authorList>
    </citation>
    <scope>NUCLEOTIDE SEQUENCE [LARGE SCALE GENOMIC DNA]</scope>
    <source>
        <strain evidence="1 2">MMS16-CNU292</strain>
    </source>
</reference>
<name>A0A540VZK0_9ACTN</name>
<comment type="caution">
    <text evidence="1">The sequence shown here is derived from an EMBL/GenBank/DDBJ whole genome shotgun (WGS) entry which is preliminary data.</text>
</comment>
<dbReference type="InterPro" id="IPR024747">
    <property type="entry name" value="Pyridox_Oxase-rel"/>
</dbReference>
<dbReference type="OrthoDB" id="3212118at2"/>
<proteinExistence type="predicted"/>
<dbReference type="SUPFAM" id="SSF50475">
    <property type="entry name" value="FMN-binding split barrel"/>
    <property type="match status" value="1"/>
</dbReference>
<dbReference type="Gene3D" id="2.30.110.10">
    <property type="entry name" value="Electron Transport, Fmn-binding Protein, Chain A"/>
    <property type="match status" value="1"/>
</dbReference>
<dbReference type="EMBL" id="VIGB01000003">
    <property type="protein sequence ID" value="TQF02178.1"/>
    <property type="molecule type" value="Genomic_DNA"/>
</dbReference>
<evidence type="ECO:0000313" key="1">
    <source>
        <dbReference type="EMBL" id="TQF02178.1"/>
    </source>
</evidence>
<keyword evidence="2" id="KW-1185">Reference proteome</keyword>